<protein>
    <submittedName>
        <fullName evidence="1">Uncharacterized protein</fullName>
    </submittedName>
</protein>
<reference evidence="1 2" key="1">
    <citation type="submission" date="2016-12" db="EMBL/GenBank/DDBJ databases">
        <title>The genomes of Aspergillus section Nigri reveals drivers in fungal speciation.</title>
        <authorList>
            <consortium name="DOE Joint Genome Institute"/>
            <person name="Vesth T.C."/>
            <person name="Nybo J."/>
            <person name="Theobald S."/>
            <person name="Brandl J."/>
            <person name="Frisvad J.C."/>
            <person name="Nielsen K.F."/>
            <person name="Lyhne E.K."/>
            <person name="Kogle M.E."/>
            <person name="Kuo A."/>
            <person name="Riley R."/>
            <person name="Clum A."/>
            <person name="Nolan M."/>
            <person name="Lipzen A."/>
            <person name="Salamov A."/>
            <person name="Henrissat B."/>
            <person name="Wiebenga A."/>
            <person name="De Vries R.P."/>
            <person name="Grigoriev I.V."/>
            <person name="Mortensen U.H."/>
            <person name="Andersen M.R."/>
            <person name="Baker S.E."/>
        </authorList>
    </citation>
    <scope>NUCLEOTIDE SEQUENCE [LARGE SCALE GENOMIC DNA]</scope>
    <source>
        <strain evidence="1 2">CBS 115572</strain>
    </source>
</reference>
<dbReference type="RefSeq" id="XP_025463502.1">
    <property type="nucleotide sequence ID" value="XM_025606305.1"/>
</dbReference>
<accession>A0A317VPH1</accession>
<organism evidence="1 2">
    <name type="scientific">Aspergillus sclerotioniger CBS 115572</name>
    <dbReference type="NCBI Taxonomy" id="1450535"/>
    <lineage>
        <taxon>Eukaryota</taxon>
        <taxon>Fungi</taxon>
        <taxon>Dikarya</taxon>
        <taxon>Ascomycota</taxon>
        <taxon>Pezizomycotina</taxon>
        <taxon>Eurotiomycetes</taxon>
        <taxon>Eurotiomycetidae</taxon>
        <taxon>Eurotiales</taxon>
        <taxon>Aspergillaceae</taxon>
        <taxon>Aspergillus</taxon>
        <taxon>Aspergillus subgen. Circumdati</taxon>
    </lineage>
</organism>
<name>A0A317VPH1_9EURO</name>
<dbReference type="EMBL" id="MSFK01000031">
    <property type="protein sequence ID" value="PWY73750.1"/>
    <property type="molecule type" value="Genomic_DNA"/>
</dbReference>
<evidence type="ECO:0000313" key="2">
    <source>
        <dbReference type="Proteomes" id="UP000246702"/>
    </source>
</evidence>
<dbReference type="AlphaFoldDB" id="A0A317VPH1"/>
<proteinExistence type="predicted"/>
<dbReference type="GeneID" id="37108448"/>
<comment type="caution">
    <text evidence="1">The sequence shown here is derived from an EMBL/GenBank/DDBJ whole genome shotgun (WGS) entry which is preliminary data.</text>
</comment>
<gene>
    <name evidence="1" type="ORF">BO94DRAFT_232227</name>
</gene>
<dbReference type="Proteomes" id="UP000246702">
    <property type="component" value="Unassembled WGS sequence"/>
</dbReference>
<keyword evidence="2" id="KW-1185">Reference proteome</keyword>
<evidence type="ECO:0000313" key="1">
    <source>
        <dbReference type="EMBL" id="PWY73750.1"/>
    </source>
</evidence>
<sequence>MPDGRPFPRTLGLPLGLAVPLPLAASYSYHGRVQRKISYMIPIRRLRLPAIDPIVRSTFEHYRGGRCSVQMPRAIAPASSAANAKRRYQGMNWPIRGGWIALRFRPVWFLPIDSTPIRTPRASLRPAKYGGGRSRYRRIVSGDFLAGWPAAYYPLGFITVERHFSDKRCCVLIFLYLFYLYLSRAMPPCQWVDCQSHCDL</sequence>